<proteinExistence type="predicted"/>
<dbReference type="AlphaFoldDB" id="A0A364LLK9"/>
<sequence>MPKTILRVEKGLVLTSEMKQNLKSQLKLDSLDDLVIKEHEKTPDLKEIYQRRMDILAEAFEFIYQSITPSSCMPEELRKYLEFCKQSSQLPELGDQDKYQEVLASFTGMLVNSLIDNWNWPYRVRDAVSLLNRAEQYVIMQKGRNNLASLSKISQFREGFILNWENTLPACSKETIDDLAKIKKTYLSDLPKWLDTLPYYQQVFFLTSPEECQTATQLNSENNAIIAWWRKITDAKALSNADYLAIIDGSVKNQPKWFQAISENRRQLIRVLLISEGNSFERVEGKLHELGKSLRENFTKTTDEYIKTIRDLPSWFVYLPLAEQKLLKAALDKSERIEDVVHFLPSRLRSIPGLANLAEHNCAMLYADCSEKKKFTPRLRSSHLASRDVKTQPKPIGESHALLNFKRVLELVEQRYQKSTVFFQTLISPVMGASLVGVPDQYLDGMRKWVIANAPKDKFRVLTKNHALNMAKRLLYTAADDPNCLELLNAAKSVFPKTSALEKLIEAYQKTLESGPFTTNFRDYTGRELTLSSYEHLLADFINAASYGSCVSGKDRKALEIIHTDAMQIYYELYGEWPQFNEFGVKRDNFVDIVSDLYVDRHAHEFADENAPGTEGIKTPANYFPRDIAQAIEEKMKPFENSLLCDDKNATNNEVKKIAAFKQAHPSQVSEGHKKGLIFNGLSKCIMAAQRLDNQQTVDLLESIKILTGETAFWKDKRYVFGKSIPFWNKTSYVDAMPGGIDFMKKATSRQDDSTRILAEIYYILGSRSSDYRDKDTKEVYEAILKLRDSAPPGEKYSAAMKTLKEKRDLAFAKNAAIPLMDEAVGGVDIVAQMN</sequence>
<comment type="caution">
    <text evidence="3">The sequence shown here is derived from an EMBL/GenBank/DDBJ whole genome shotgun (WGS) entry which is preliminary data.</text>
</comment>
<evidence type="ECO:0000313" key="4">
    <source>
        <dbReference type="Proteomes" id="UP000249458"/>
    </source>
</evidence>
<dbReference type="Gene3D" id="1.10.520.60">
    <property type="match status" value="1"/>
</dbReference>
<protein>
    <submittedName>
        <fullName evidence="3">Uncharacterized protein</fullName>
    </submittedName>
</protein>
<evidence type="ECO:0000313" key="3">
    <source>
        <dbReference type="EMBL" id="RAP37614.1"/>
    </source>
</evidence>
<evidence type="ECO:0000259" key="1">
    <source>
        <dbReference type="Pfam" id="PF18363"/>
    </source>
</evidence>
<organism evidence="3 4">
    <name type="scientific">Legionella quinlivanii</name>
    <dbReference type="NCBI Taxonomy" id="45073"/>
    <lineage>
        <taxon>Bacteria</taxon>
        <taxon>Pseudomonadati</taxon>
        <taxon>Pseudomonadota</taxon>
        <taxon>Gammaproteobacteria</taxon>
        <taxon>Legionellales</taxon>
        <taxon>Legionellaceae</taxon>
        <taxon>Legionella</taxon>
    </lineage>
</organism>
<dbReference type="Proteomes" id="UP000249458">
    <property type="component" value="Unassembled WGS sequence"/>
</dbReference>
<dbReference type="Gene3D" id="1.20.120.1720">
    <property type="match status" value="1"/>
</dbReference>
<dbReference type="EMBL" id="MVJN01000003">
    <property type="protein sequence ID" value="RAP37614.1"/>
    <property type="molecule type" value="Genomic_DNA"/>
</dbReference>
<dbReference type="Pfam" id="PF18363">
    <property type="entry name" value="PI_PP_I"/>
    <property type="match status" value="1"/>
</dbReference>
<dbReference type="InterPro" id="IPR040769">
    <property type="entry name" value="PI_PP_I"/>
</dbReference>
<feature type="domain" description="Phosphoinositide phosphatase C-terminal" evidence="2">
    <location>
        <begin position="692"/>
        <end position="815"/>
    </location>
</feature>
<feature type="domain" description="Phosphoinositide phosphatase insertion" evidence="1">
    <location>
        <begin position="191"/>
        <end position="277"/>
    </location>
</feature>
<accession>A0A364LLK9</accession>
<name>A0A364LLK9_9GAMM</name>
<evidence type="ECO:0000259" key="2">
    <source>
        <dbReference type="Pfam" id="PF18365"/>
    </source>
</evidence>
<dbReference type="Pfam" id="PF18365">
    <property type="entry name" value="PI_PP_C"/>
    <property type="match status" value="1"/>
</dbReference>
<dbReference type="InterPro" id="IPR041034">
    <property type="entry name" value="PI_PP_C"/>
</dbReference>
<gene>
    <name evidence="3" type="ORF">B1207_05435</name>
</gene>
<reference evidence="3 4" key="1">
    <citation type="submission" date="2017-02" db="EMBL/GenBank/DDBJ databases">
        <title>Legionella quilivanii strain from human: case report and whole genome sequencing analysis.</title>
        <authorList>
            <person name="Lalancette C."/>
            <person name="Leduc J.-M."/>
            <person name="Levesque S."/>
            <person name="Fournier E."/>
            <person name="Saoud J."/>
            <person name="Faucher S.P."/>
            <person name="Bernard K."/>
            <person name="Martineau C."/>
            <person name="Longtin J."/>
        </authorList>
    </citation>
    <scope>NUCLEOTIDE SEQUENCE [LARGE SCALE GENOMIC DNA]</scope>
    <source>
        <strain evidence="3 4">ID143958</strain>
    </source>
</reference>
<dbReference type="RefSeq" id="WP_112218971.1">
    <property type="nucleotide sequence ID" value="NZ_MVJN01000003.1"/>
</dbReference>